<dbReference type="KEGG" id="cru:A33U_0183"/>
<dbReference type="SMART" id="SM01374">
    <property type="entry name" value="Ribosomal_L14"/>
    <property type="match status" value="1"/>
</dbReference>
<dbReference type="AlphaFoldDB" id="J7H027"/>
<comment type="subunit">
    <text evidence="3">Part of the 50S ribosomal subunit. Forms a cluster with proteins L3 and L19. In the 70S ribosome, L14 and L19 interact and together make contacts with the 16S rRNA in bridges B5 and B8.</text>
</comment>
<comment type="similarity">
    <text evidence="3 4">Belongs to the universal ribosomal protein uL14 family.</text>
</comment>
<sequence>MIQEQTLVEITDNSGARLVQCIKVLGGSKKKFAKIGDIIKVSVKTVHFNSKIKKSQIFKALIIRTKFIFNRQNGEKIKFNDNAAILLQNNGQIIATRVFGIIIKEIKSEKFSKLISLSNEII</sequence>
<keyword evidence="3 5" id="KW-0699">rRNA-binding</keyword>
<evidence type="ECO:0000256" key="4">
    <source>
        <dbReference type="RuleBase" id="RU003949"/>
    </source>
</evidence>
<organism evidence="6 7">
    <name type="scientific">Candidatus Carsonella ruddii CE isolate Thao2000</name>
    <dbReference type="NCBI Taxonomy" id="1202536"/>
    <lineage>
        <taxon>Bacteria</taxon>
        <taxon>Pseudomonadati</taxon>
        <taxon>Pseudomonadota</taxon>
        <taxon>Gammaproteobacteria</taxon>
        <taxon>Oceanospirillales</taxon>
        <taxon>Halomonadaceae</taxon>
        <taxon>Zymobacter group</taxon>
        <taxon>Candidatus Carsonella</taxon>
    </lineage>
</organism>
<dbReference type="InterPro" id="IPR036853">
    <property type="entry name" value="Ribosomal_uL14_sf"/>
</dbReference>
<dbReference type="EMBL" id="CP003541">
    <property type="protein sequence ID" value="AFP83630.1"/>
    <property type="molecule type" value="Genomic_DNA"/>
</dbReference>
<dbReference type="InterPro" id="IPR000218">
    <property type="entry name" value="Ribosomal_uL14"/>
</dbReference>
<dbReference type="GO" id="GO:0070180">
    <property type="term" value="F:large ribosomal subunit rRNA binding"/>
    <property type="evidence" value="ECO:0007669"/>
    <property type="project" value="TreeGrafter"/>
</dbReference>
<dbReference type="RefSeq" id="WP_014886931.1">
    <property type="nucleotide sequence ID" value="NC_018414.1"/>
</dbReference>
<dbReference type="GO" id="GO:0006412">
    <property type="term" value="P:translation"/>
    <property type="evidence" value="ECO:0007669"/>
    <property type="project" value="UniProtKB-UniRule"/>
</dbReference>
<evidence type="ECO:0000313" key="7">
    <source>
        <dbReference type="Proteomes" id="UP000003932"/>
    </source>
</evidence>
<evidence type="ECO:0000256" key="2">
    <source>
        <dbReference type="ARBA" id="ARBA00023274"/>
    </source>
</evidence>
<dbReference type="GO" id="GO:0015934">
    <property type="term" value="C:large ribosomal subunit"/>
    <property type="evidence" value="ECO:0007669"/>
    <property type="project" value="InterPro"/>
</dbReference>
<dbReference type="NCBIfam" id="TIGR01067">
    <property type="entry name" value="rplN_bact"/>
    <property type="match status" value="1"/>
</dbReference>
<dbReference type="PANTHER" id="PTHR11761:SF3">
    <property type="entry name" value="LARGE RIBOSOMAL SUBUNIT PROTEIN UL14M"/>
    <property type="match status" value="1"/>
</dbReference>
<keyword evidence="2 3" id="KW-0687">Ribonucleoprotein</keyword>
<accession>J7H027</accession>
<dbReference type="CDD" id="cd00337">
    <property type="entry name" value="Ribosomal_uL14"/>
    <property type="match status" value="1"/>
</dbReference>
<proteinExistence type="inferred from homology"/>
<dbReference type="Pfam" id="PF00238">
    <property type="entry name" value="Ribosomal_L14"/>
    <property type="match status" value="1"/>
</dbReference>
<dbReference type="SUPFAM" id="SSF50193">
    <property type="entry name" value="Ribosomal protein L14"/>
    <property type="match status" value="1"/>
</dbReference>
<protein>
    <recommendedName>
        <fullName evidence="3">Large ribosomal subunit protein uL14</fullName>
    </recommendedName>
</protein>
<dbReference type="Gene3D" id="2.40.150.20">
    <property type="entry name" value="Ribosomal protein L14"/>
    <property type="match status" value="1"/>
</dbReference>
<dbReference type="OrthoDB" id="9806379at2"/>
<dbReference type="HOGENOM" id="CLU_095071_2_1_6"/>
<dbReference type="Proteomes" id="UP000003932">
    <property type="component" value="Chromosome"/>
</dbReference>
<evidence type="ECO:0000256" key="3">
    <source>
        <dbReference type="HAMAP-Rule" id="MF_01367"/>
    </source>
</evidence>
<dbReference type="HAMAP" id="MF_01367">
    <property type="entry name" value="Ribosomal_uL14"/>
    <property type="match status" value="1"/>
</dbReference>
<dbReference type="InterPro" id="IPR005745">
    <property type="entry name" value="Ribosomal_uL14_bac-type"/>
</dbReference>
<reference evidence="6 7" key="1">
    <citation type="journal article" date="2012" name="Mol. Biol. Evol.">
        <title>Genome reduction and co-evolution between the primary and secondary bacterial symbionts of psyllids.</title>
        <authorList>
            <person name="Sloan D.B."/>
            <person name="Moran N.A."/>
        </authorList>
    </citation>
    <scope>NUCLEOTIDE SEQUENCE [LARGE SCALE GENOMIC DNA]</scope>
    <source>
        <strain evidence="6 7">CE</strain>
    </source>
</reference>
<evidence type="ECO:0000313" key="6">
    <source>
        <dbReference type="EMBL" id="AFP83630.1"/>
    </source>
</evidence>
<dbReference type="PATRIC" id="fig|1202536.3.peg.155"/>
<dbReference type="STRING" id="1202536.A33U_0183"/>
<name>J7H027_CARRU</name>
<dbReference type="PANTHER" id="PTHR11761">
    <property type="entry name" value="50S/60S RIBOSOMAL PROTEIN L14/L23"/>
    <property type="match status" value="1"/>
</dbReference>
<dbReference type="GO" id="GO:0003735">
    <property type="term" value="F:structural constituent of ribosome"/>
    <property type="evidence" value="ECO:0007669"/>
    <property type="project" value="InterPro"/>
</dbReference>
<evidence type="ECO:0000256" key="1">
    <source>
        <dbReference type="ARBA" id="ARBA00022980"/>
    </source>
</evidence>
<keyword evidence="1 3" id="KW-0689">Ribosomal protein</keyword>
<comment type="function">
    <text evidence="3 5">Binds to 23S rRNA. Forms part of two intersubunit bridges in the 70S ribosome.</text>
</comment>
<gene>
    <name evidence="3 6" type="primary">rplN</name>
    <name evidence="6" type="ORF">A33U_0183</name>
</gene>
<evidence type="ECO:0000256" key="5">
    <source>
        <dbReference type="RuleBase" id="RU003950"/>
    </source>
</evidence>
<keyword evidence="3 5" id="KW-0694">RNA-binding</keyword>